<organism evidence="1 2">
    <name type="scientific">Racocetra persica</name>
    <dbReference type="NCBI Taxonomy" id="160502"/>
    <lineage>
        <taxon>Eukaryota</taxon>
        <taxon>Fungi</taxon>
        <taxon>Fungi incertae sedis</taxon>
        <taxon>Mucoromycota</taxon>
        <taxon>Glomeromycotina</taxon>
        <taxon>Glomeromycetes</taxon>
        <taxon>Diversisporales</taxon>
        <taxon>Gigasporaceae</taxon>
        <taxon>Racocetra</taxon>
    </lineage>
</organism>
<proteinExistence type="predicted"/>
<name>A0ACA9M182_9GLOM</name>
<sequence>TDPDKKAEFIILANKAAKKAEEIKRKVKNNPIAQLANFNYLDDLRALAQGNVPPNVCPDRQPGGGGSNSNNNNGGGGNGSGQTPNPLEEPKTDRIVNGKKSSLLGEYQKFANLFPDGDRNEKFYFSRTAPYTIYFPPSLQSYYEKGKELGLEELENPTRGDYEKGLGNNALFYGAPGTGKTETMRNLCVKADKYPLVVVAANWNEVWLTIMDLKERKMSNGLKFLKDCLEGVDKDECSKNLWVFATNHRDQEDDNDDGSDSEDEKEVDIEIVYESVQKPTIEKVLETSLNSLTRIINGKLDEIIEQLEPDEDDGEENIIVKLQAESKRIKKQISHDKKSRNHKIREKSCVAAVGICVASAGAATPFVSAVGGYLIGDKADKESLEREKMLLQDKRYKDAVGEVDKQAQQNNQNKHLIDEIVGKLNGSRPRQSHETDEYLKQQLAIAQNGLKDGENRLNRLKSDVGKLRKELGGGGSLMSLLGLDKLSFADKVIIAGGIVLKREKNTKMCVEGKKTAPKEQARERIKEQREKAREKSKQEALDKFETLSNECFQKTFELGLKVDVRNEELSVDDYRNIKKLLKKLNRAEKQKELEDSLIKEEIKKLQTSLKELEEHVSPRTQDQASNDKSRQRKAKKKYDESPEFLEEEEDLNNKKKQLADLEKKNNPSTTNKPTNYTP</sequence>
<dbReference type="Proteomes" id="UP000789920">
    <property type="component" value="Unassembled WGS sequence"/>
</dbReference>
<evidence type="ECO:0000313" key="1">
    <source>
        <dbReference type="EMBL" id="CAG8561261.1"/>
    </source>
</evidence>
<reference evidence="1" key="1">
    <citation type="submission" date="2021-06" db="EMBL/GenBank/DDBJ databases">
        <authorList>
            <person name="Kallberg Y."/>
            <person name="Tangrot J."/>
            <person name="Rosling A."/>
        </authorList>
    </citation>
    <scope>NUCLEOTIDE SEQUENCE</scope>
    <source>
        <strain evidence="1">MA461A</strain>
    </source>
</reference>
<gene>
    <name evidence="1" type="ORF">RPERSI_LOCUS4373</name>
</gene>
<protein>
    <submittedName>
        <fullName evidence="1">12601_t:CDS:1</fullName>
    </submittedName>
</protein>
<dbReference type="EMBL" id="CAJVQC010005997">
    <property type="protein sequence ID" value="CAG8561261.1"/>
    <property type="molecule type" value="Genomic_DNA"/>
</dbReference>
<keyword evidence="2" id="KW-1185">Reference proteome</keyword>
<feature type="non-terminal residue" evidence="1">
    <location>
        <position position="1"/>
    </location>
</feature>
<accession>A0ACA9M182</accession>
<evidence type="ECO:0000313" key="2">
    <source>
        <dbReference type="Proteomes" id="UP000789920"/>
    </source>
</evidence>
<comment type="caution">
    <text evidence="1">The sequence shown here is derived from an EMBL/GenBank/DDBJ whole genome shotgun (WGS) entry which is preliminary data.</text>
</comment>